<name>A0ABQ2GDL6_9DEIO</name>
<proteinExistence type="predicted"/>
<sequence>MVRANSGHPSLLDSGVAVAALRVSAMVAKPAAQAWNTGGDHTNPSLKAHSYDRQERVAIFHADGPGLCRPPSALLVPVCCPSPP</sequence>
<protein>
    <submittedName>
        <fullName evidence="1">Uncharacterized protein</fullName>
    </submittedName>
</protein>
<gene>
    <name evidence="1" type="ORF">GCM10010840_26970</name>
</gene>
<organism evidence="1 2">
    <name type="scientific">Deinococcus aerolatus</name>
    <dbReference type="NCBI Taxonomy" id="522487"/>
    <lineage>
        <taxon>Bacteria</taxon>
        <taxon>Thermotogati</taxon>
        <taxon>Deinococcota</taxon>
        <taxon>Deinococci</taxon>
        <taxon>Deinococcales</taxon>
        <taxon>Deinococcaceae</taxon>
        <taxon>Deinococcus</taxon>
    </lineage>
</organism>
<dbReference type="EMBL" id="BMOL01000013">
    <property type="protein sequence ID" value="GGL87636.1"/>
    <property type="molecule type" value="Genomic_DNA"/>
</dbReference>
<evidence type="ECO:0000313" key="2">
    <source>
        <dbReference type="Proteomes" id="UP000639973"/>
    </source>
</evidence>
<dbReference type="Proteomes" id="UP000639973">
    <property type="component" value="Unassembled WGS sequence"/>
</dbReference>
<accession>A0ABQ2GDL6</accession>
<reference evidence="2" key="1">
    <citation type="journal article" date="2019" name="Int. J. Syst. Evol. Microbiol.">
        <title>The Global Catalogue of Microorganisms (GCM) 10K type strain sequencing project: providing services to taxonomists for standard genome sequencing and annotation.</title>
        <authorList>
            <consortium name="The Broad Institute Genomics Platform"/>
            <consortium name="The Broad Institute Genome Sequencing Center for Infectious Disease"/>
            <person name="Wu L."/>
            <person name="Ma J."/>
        </authorList>
    </citation>
    <scope>NUCLEOTIDE SEQUENCE [LARGE SCALE GENOMIC DNA]</scope>
    <source>
        <strain evidence="2">JCM 15442</strain>
    </source>
</reference>
<evidence type="ECO:0000313" key="1">
    <source>
        <dbReference type="EMBL" id="GGL87636.1"/>
    </source>
</evidence>
<comment type="caution">
    <text evidence="1">The sequence shown here is derived from an EMBL/GenBank/DDBJ whole genome shotgun (WGS) entry which is preliminary data.</text>
</comment>
<keyword evidence="2" id="KW-1185">Reference proteome</keyword>